<dbReference type="AlphaFoldDB" id="A0A554SPQ7"/>
<proteinExistence type="predicted"/>
<feature type="chain" id="PRO_5022241057" description="Secreted protein" evidence="1">
    <location>
        <begin position="31"/>
        <end position="116"/>
    </location>
</feature>
<name>A0A554SPQ7_9ACTN</name>
<comment type="caution">
    <text evidence="2">The sequence shown here is derived from an EMBL/GenBank/DDBJ whole genome shotgun (WGS) entry which is preliminary data.</text>
</comment>
<keyword evidence="3" id="KW-1185">Reference proteome</keyword>
<feature type="signal peptide" evidence="1">
    <location>
        <begin position="1"/>
        <end position="30"/>
    </location>
</feature>
<organism evidence="2 3">
    <name type="scientific">Aeromicrobium piscarium</name>
    <dbReference type="NCBI Taxonomy" id="2590901"/>
    <lineage>
        <taxon>Bacteria</taxon>
        <taxon>Bacillati</taxon>
        <taxon>Actinomycetota</taxon>
        <taxon>Actinomycetes</taxon>
        <taxon>Propionibacteriales</taxon>
        <taxon>Nocardioidaceae</taxon>
        <taxon>Aeromicrobium</taxon>
    </lineage>
</organism>
<dbReference type="RefSeq" id="WP_143911272.1">
    <property type="nucleotide sequence ID" value="NZ_VLNT01000001.1"/>
</dbReference>
<dbReference type="OrthoDB" id="3543903at2"/>
<accession>A0A554SPQ7</accession>
<keyword evidence="1" id="KW-0732">Signal</keyword>
<evidence type="ECO:0000313" key="2">
    <source>
        <dbReference type="EMBL" id="TSD68324.1"/>
    </source>
</evidence>
<gene>
    <name evidence="2" type="ORF">FNM00_01640</name>
</gene>
<evidence type="ECO:0000313" key="3">
    <source>
        <dbReference type="Proteomes" id="UP000316988"/>
    </source>
</evidence>
<reference evidence="2 3" key="1">
    <citation type="submission" date="2019-07" db="EMBL/GenBank/DDBJ databases">
        <authorList>
            <person name="Zhao L.H."/>
        </authorList>
    </citation>
    <scope>NUCLEOTIDE SEQUENCE [LARGE SCALE GENOMIC DNA]</scope>
    <source>
        <strain evidence="2 3">Co35</strain>
    </source>
</reference>
<protein>
    <recommendedName>
        <fullName evidence="4">Secreted protein</fullName>
    </recommendedName>
</protein>
<dbReference type="EMBL" id="VLNT01000001">
    <property type="protein sequence ID" value="TSD68324.1"/>
    <property type="molecule type" value="Genomic_DNA"/>
</dbReference>
<evidence type="ECO:0008006" key="4">
    <source>
        <dbReference type="Google" id="ProtNLM"/>
    </source>
</evidence>
<dbReference type="Proteomes" id="UP000316988">
    <property type="component" value="Unassembled WGS sequence"/>
</dbReference>
<sequence length="116" mass="12313">MKLRTFAKTLAAAVLLPAGFVALGTSSASADSVPCGSSDASLWIQTVPAGYSTYTIDHRVARYHNCGDSSVSVRPDIAFQPDPPCRTVAPGEVAKWDFQVTSNNPLPVHLRGTYSC</sequence>
<evidence type="ECO:0000256" key="1">
    <source>
        <dbReference type="SAM" id="SignalP"/>
    </source>
</evidence>